<dbReference type="InterPro" id="IPR046537">
    <property type="entry name" value="DUF6602"/>
</dbReference>
<dbReference type="GeneID" id="301817505"/>
<evidence type="ECO:0000313" key="4">
    <source>
        <dbReference type="Proteomes" id="UP000011841"/>
    </source>
</evidence>
<name>M4ZTQ6_9BRAD</name>
<feature type="domain" description="DUF6602" evidence="2">
    <location>
        <begin position="23"/>
        <end position="127"/>
    </location>
</feature>
<reference evidence="3 4" key="1">
    <citation type="journal article" date="2013" name="Appl. Environ. Microbiol.">
        <title>Genome analysis suggests that the soil oligotrophic bacterium Agromonas oligotrophica (Bradyrhizobium oligotrophicum) is a nitrogen-fixing symbiont of Aeschynomene indica.</title>
        <authorList>
            <person name="Okubo T."/>
            <person name="Fukushima S."/>
            <person name="Itakura M."/>
            <person name="Oshima K."/>
            <person name="Longtonglang A."/>
            <person name="Teaumroong N."/>
            <person name="Mitsui H."/>
            <person name="Hattori M."/>
            <person name="Hattori R."/>
            <person name="Hattori T."/>
            <person name="Minamisawa K."/>
        </authorList>
    </citation>
    <scope>NUCLEOTIDE SEQUENCE [LARGE SCALE GENOMIC DNA]</scope>
    <source>
        <strain evidence="3 4">S58</strain>
    </source>
</reference>
<dbReference type="Pfam" id="PF20247">
    <property type="entry name" value="DUF6602"/>
    <property type="match status" value="1"/>
</dbReference>
<organism evidence="3 4">
    <name type="scientific">Bradyrhizobium oligotrophicum S58</name>
    <dbReference type="NCBI Taxonomy" id="1245469"/>
    <lineage>
        <taxon>Bacteria</taxon>
        <taxon>Pseudomonadati</taxon>
        <taxon>Pseudomonadota</taxon>
        <taxon>Alphaproteobacteria</taxon>
        <taxon>Hyphomicrobiales</taxon>
        <taxon>Nitrobacteraceae</taxon>
        <taxon>Bradyrhizobium</taxon>
    </lineage>
</organism>
<proteinExistence type="predicted"/>
<accession>M4ZTQ6</accession>
<feature type="region of interest" description="Disordered" evidence="1">
    <location>
        <begin position="312"/>
        <end position="348"/>
    </location>
</feature>
<dbReference type="RefSeq" id="WP_015666785.1">
    <property type="nucleotide sequence ID" value="NC_020453.1"/>
</dbReference>
<evidence type="ECO:0000256" key="1">
    <source>
        <dbReference type="SAM" id="MobiDB-lite"/>
    </source>
</evidence>
<evidence type="ECO:0000259" key="2">
    <source>
        <dbReference type="Pfam" id="PF20247"/>
    </source>
</evidence>
<keyword evidence="4" id="KW-1185">Reference proteome</keyword>
<protein>
    <submittedName>
        <fullName evidence="3">Conserved domain protein</fullName>
    </submittedName>
</protein>
<dbReference type="HOGENOM" id="CLU_796127_0_0_5"/>
<dbReference type="AlphaFoldDB" id="M4ZTQ6"/>
<dbReference type="CDD" id="cd21173">
    <property type="entry name" value="NucC-like"/>
    <property type="match status" value="1"/>
</dbReference>
<sequence length="348" mass="38426">MTQVTRKEIFAQAAKKLRSDFEELSSTILHSGVKGGEAEDLVRRFLQGHLPKRFDVGSGFIIDPHKGMSKQIDVIVYDALNCPVYRASEKAAIIPSDNVAAVVEVKSRLDKEKMRDAFDNARSVKGLAKSSNDPMTKPVGISASKTPPPSEFSSRLVTLQTLCCLFVFETSLTLKKLSEHYHSYVHEYGLGRHIDIVFVLDKGVILLATKPAKAEIGWGPVIFEGFGGPHAEGAHVAVAMMPIKEEGLDFFLRFLLAHLMHFRAHSGHPGFFLQNPPQMTLSYLGSITHETDPARRAENLRRYEDEVCADFQTTTAPTESREETNLKGKATSDLPDVICLPGPKDPPA</sequence>
<evidence type="ECO:0000313" key="3">
    <source>
        <dbReference type="EMBL" id="BAM89675.1"/>
    </source>
</evidence>
<dbReference type="Proteomes" id="UP000011841">
    <property type="component" value="Chromosome"/>
</dbReference>
<dbReference type="STRING" id="1245469.S58_36820"/>
<dbReference type="EMBL" id="AP012603">
    <property type="protein sequence ID" value="BAM89675.1"/>
    <property type="molecule type" value="Genomic_DNA"/>
</dbReference>
<dbReference type="OrthoDB" id="3765434at2"/>
<feature type="region of interest" description="Disordered" evidence="1">
    <location>
        <begin position="124"/>
        <end position="147"/>
    </location>
</feature>
<dbReference type="KEGG" id="aol:S58_36820"/>
<dbReference type="eggNOG" id="ENOG502Z7SP">
    <property type="taxonomic scope" value="Bacteria"/>
</dbReference>
<gene>
    <name evidence="3" type="ORF">S58_36820</name>
</gene>